<dbReference type="AlphaFoldDB" id="A0A6A7Y9X8"/>
<gene>
    <name evidence="1" type="ORF">F0357_19340</name>
</gene>
<evidence type="ECO:0000313" key="2">
    <source>
        <dbReference type="Proteomes" id="UP000332515"/>
    </source>
</evidence>
<reference evidence="1 2" key="1">
    <citation type="submission" date="2019-09" db="EMBL/GenBank/DDBJ databases">
        <title>Segnochrobactrum spirostomi gen. nov., sp. nov., isolated from the ciliate Spirostomum cf. yagiui and description of a novel family, Segnochrobactraceae fam. nov. within the order Rhizobiales of the class Alphaproteobacteria.</title>
        <authorList>
            <person name="Akter S."/>
            <person name="Shazib S.U.A."/>
            <person name="Shin M.K."/>
        </authorList>
    </citation>
    <scope>NUCLEOTIDE SEQUENCE [LARGE SCALE GENOMIC DNA]</scope>
    <source>
        <strain evidence="1 2">Sp-1</strain>
    </source>
</reference>
<name>A0A6A7Y9X8_9HYPH</name>
<sequence>MTQVETGASTFEVGAVKVRVVTNCAVDISAAVRAERNVVRKLVDRGLWPHETVTLFVLDDLAPLAGHLRERGGVMDEAALRLPQRPMVNVYDPRHPVECFIFVNRQMMVAEGYWDDAVATEGLLAHEHAHPLSEARATAAARILGVEADGPEALRPLAVQLGKTLSVGAVSELLANAFCIANGFADELAHVDRITLDRAAANLSQRGELERRVRAAVAAGNLPPQNAGTLLLLADAQIGLPFALEVAPFATTGHRTLFGELDARLVGRVLSGMAAPLLPLYRTVQATYVALDGNWGAAAVESWCADILATLSTHLSDAGAPLTLRLVSGPRTEGDDR</sequence>
<comment type="caution">
    <text evidence="1">The sequence shown here is derived from an EMBL/GenBank/DDBJ whole genome shotgun (WGS) entry which is preliminary data.</text>
</comment>
<dbReference type="EMBL" id="VWNA01000002">
    <property type="protein sequence ID" value="MQT14771.1"/>
    <property type="molecule type" value="Genomic_DNA"/>
</dbReference>
<proteinExistence type="predicted"/>
<evidence type="ECO:0000313" key="1">
    <source>
        <dbReference type="EMBL" id="MQT14771.1"/>
    </source>
</evidence>
<protein>
    <submittedName>
        <fullName evidence="1">Uncharacterized protein</fullName>
    </submittedName>
</protein>
<accession>A0A6A7Y9X8</accession>
<dbReference type="RefSeq" id="WP_153487996.1">
    <property type="nucleotide sequence ID" value="NZ_VWNA01000002.1"/>
</dbReference>
<keyword evidence="2" id="KW-1185">Reference proteome</keyword>
<dbReference type="Proteomes" id="UP000332515">
    <property type="component" value="Unassembled WGS sequence"/>
</dbReference>
<organism evidence="1 2">
    <name type="scientific">Segnochrobactrum spirostomi</name>
    <dbReference type="NCBI Taxonomy" id="2608987"/>
    <lineage>
        <taxon>Bacteria</taxon>
        <taxon>Pseudomonadati</taxon>
        <taxon>Pseudomonadota</taxon>
        <taxon>Alphaproteobacteria</taxon>
        <taxon>Hyphomicrobiales</taxon>
        <taxon>Segnochrobactraceae</taxon>
        <taxon>Segnochrobactrum</taxon>
    </lineage>
</organism>